<dbReference type="STRING" id="589385.SAMN05421504_105369"/>
<feature type="domain" description="N-acetyltransferase" evidence="1">
    <location>
        <begin position="14"/>
        <end position="177"/>
    </location>
</feature>
<dbReference type="PANTHER" id="PTHR43441:SF10">
    <property type="entry name" value="ACETYLTRANSFERASE"/>
    <property type="match status" value="1"/>
</dbReference>
<reference evidence="2 3" key="1">
    <citation type="submission" date="2016-10" db="EMBL/GenBank/DDBJ databases">
        <authorList>
            <person name="de Groot N.N."/>
        </authorList>
    </citation>
    <scope>NUCLEOTIDE SEQUENCE [LARGE SCALE GENOMIC DNA]</scope>
    <source>
        <strain evidence="2 3">CPCC 202699</strain>
    </source>
</reference>
<dbReference type="CDD" id="cd04301">
    <property type="entry name" value="NAT_SF"/>
    <property type="match status" value="1"/>
</dbReference>
<dbReference type="InterPro" id="IPR000182">
    <property type="entry name" value="GNAT_dom"/>
</dbReference>
<dbReference type="OrthoDB" id="3829771at2"/>
<dbReference type="Pfam" id="PF13302">
    <property type="entry name" value="Acetyltransf_3"/>
    <property type="match status" value="1"/>
</dbReference>
<dbReference type="Proteomes" id="UP000199515">
    <property type="component" value="Unassembled WGS sequence"/>
</dbReference>
<dbReference type="InterPro" id="IPR051908">
    <property type="entry name" value="Ribosomal_N-acetyltransferase"/>
</dbReference>
<protein>
    <submittedName>
        <fullName evidence="2">Protein N-acetyltransferase, RimJ/RimL family</fullName>
    </submittedName>
</protein>
<dbReference type="EMBL" id="FNON01000005">
    <property type="protein sequence ID" value="SDY38220.1"/>
    <property type="molecule type" value="Genomic_DNA"/>
</dbReference>
<dbReference type="GO" id="GO:0005737">
    <property type="term" value="C:cytoplasm"/>
    <property type="evidence" value="ECO:0007669"/>
    <property type="project" value="TreeGrafter"/>
</dbReference>
<organism evidence="2 3">
    <name type="scientific">Amycolatopsis xylanica</name>
    <dbReference type="NCBI Taxonomy" id="589385"/>
    <lineage>
        <taxon>Bacteria</taxon>
        <taxon>Bacillati</taxon>
        <taxon>Actinomycetota</taxon>
        <taxon>Actinomycetes</taxon>
        <taxon>Pseudonocardiales</taxon>
        <taxon>Pseudonocardiaceae</taxon>
        <taxon>Amycolatopsis</taxon>
    </lineage>
</organism>
<dbReference type="GO" id="GO:0008999">
    <property type="term" value="F:protein-N-terminal-alanine acetyltransferase activity"/>
    <property type="evidence" value="ECO:0007669"/>
    <property type="project" value="TreeGrafter"/>
</dbReference>
<name>A0A1H3JDX6_9PSEU</name>
<keyword evidence="2" id="KW-0808">Transferase</keyword>
<gene>
    <name evidence="2" type="ORF">SAMN05421504_105369</name>
</gene>
<keyword evidence="3" id="KW-1185">Reference proteome</keyword>
<evidence type="ECO:0000313" key="2">
    <source>
        <dbReference type="EMBL" id="SDY38220.1"/>
    </source>
</evidence>
<accession>A0A1H3JDX6</accession>
<dbReference type="InterPro" id="IPR016181">
    <property type="entry name" value="Acyl_CoA_acyltransferase"/>
</dbReference>
<evidence type="ECO:0000259" key="1">
    <source>
        <dbReference type="PROSITE" id="PS51186"/>
    </source>
</evidence>
<dbReference type="AlphaFoldDB" id="A0A1H3JDX6"/>
<dbReference type="PANTHER" id="PTHR43441">
    <property type="entry name" value="RIBOSOMAL-PROTEIN-SERINE ACETYLTRANSFERASE"/>
    <property type="match status" value="1"/>
</dbReference>
<dbReference type="SUPFAM" id="SSF55729">
    <property type="entry name" value="Acyl-CoA N-acyltransferases (Nat)"/>
    <property type="match status" value="1"/>
</dbReference>
<dbReference type="Gene3D" id="3.40.630.30">
    <property type="match status" value="1"/>
</dbReference>
<evidence type="ECO:0000313" key="3">
    <source>
        <dbReference type="Proteomes" id="UP000199515"/>
    </source>
</evidence>
<sequence length="177" mass="19296">MKVPDEVRLSGENLVLREWTEADLPTMVTLFDDPAVARFTPLASPFDDQAAVAYLAKARRGRAEGKRLHLAITEDGGTALGEVLMFHGKDGDAPGLELGYSVGSAYRGRKLAARALRVLTAYARELGFDDLELTIEETNAGSQGVARAAGYHLTDSPPERVVEKGREATLYRWAHRA</sequence>
<dbReference type="RefSeq" id="WP_091292573.1">
    <property type="nucleotide sequence ID" value="NZ_FNON01000005.1"/>
</dbReference>
<dbReference type="PROSITE" id="PS51186">
    <property type="entry name" value="GNAT"/>
    <property type="match status" value="1"/>
</dbReference>
<proteinExistence type="predicted"/>
<dbReference type="GO" id="GO:1990189">
    <property type="term" value="F:protein N-terminal-serine acetyltransferase activity"/>
    <property type="evidence" value="ECO:0007669"/>
    <property type="project" value="TreeGrafter"/>
</dbReference>